<accession>R0MGA5</accession>
<sequence length="200" mass="22678">MAVDIALVTGIGRYAHRVQQLLAAEHTLGLLQQALQQAELMAREAQGLAAIENLHALQIYLEQRRRHTRADPFENCPDPRRHFPWAERFDHVIIGADLQPHHAVDLRIPGTEEHHWHFAETAQLLAGFKAGDVRQADVEDDQVRRGLALMLQRRLAERQPGGGEAFALQGKDQRVGYRRFVFDNQDVRHGFNQHSGLSAV</sequence>
<gene>
    <name evidence="1" type="ORF">NBO_147g0001</name>
</gene>
<keyword evidence="2" id="KW-1185">Reference proteome</keyword>
<name>R0MGA5_NOSB1</name>
<dbReference type="OrthoDB" id="10446963at2759"/>
<dbReference type="VEuPathDB" id="MicrosporidiaDB:NBO_147g0001"/>
<evidence type="ECO:0000313" key="1">
    <source>
        <dbReference type="EMBL" id="EOB13170.1"/>
    </source>
</evidence>
<proteinExistence type="predicted"/>
<reference evidence="1 2" key="1">
    <citation type="journal article" date="2013" name="BMC Genomics">
        <title>Comparative genomics of parasitic silkworm microsporidia reveal an association between genome expansion and host adaptation.</title>
        <authorList>
            <person name="Pan G."/>
            <person name="Xu J."/>
            <person name="Li T."/>
            <person name="Xia Q."/>
            <person name="Liu S.L."/>
            <person name="Zhang G."/>
            <person name="Li S."/>
            <person name="Li C."/>
            <person name="Liu H."/>
            <person name="Yang L."/>
            <person name="Liu T."/>
            <person name="Zhang X."/>
            <person name="Wu Z."/>
            <person name="Fan W."/>
            <person name="Dang X."/>
            <person name="Xiang H."/>
            <person name="Tao M."/>
            <person name="Li Y."/>
            <person name="Hu J."/>
            <person name="Li Z."/>
            <person name="Lin L."/>
            <person name="Luo J."/>
            <person name="Geng L."/>
            <person name="Wang L."/>
            <person name="Long M."/>
            <person name="Wan Y."/>
            <person name="He N."/>
            <person name="Zhang Z."/>
            <person name="Lu C."/>
            <person name="Keeling P.J."/>
            <person name="Wang J."/>
            <person name="Xiang Z."/>
            <person name="Zhou Z."/>
        </authorList>
    </citation>
    <scope>NUCLEOTIDE SEQUENCE [LARGE SCALE GENOMIC DNA]</scope>
    <source>
        <strain evidence="2">CQ1 / CVCC 102059</strain>
    </source>
</reference>
<dbReference type="Proteomes" id="UP000016927">
    <property type="component" value="Unassembled WGS sequence"/>
</dbReference>
<dbReference type="AlphaFoldDB" id="R0MGA5"/>
<dbReference type="HOGENOM" id="CLU_1366606_0_0_1"/>
<evidence type="ECO:0000313" key="2">
    <source>
        <dbReference type="Proteomes" id="UP000016927"/>
    </source>
</evidence>
<protein>
    <submittedName>
        <fullName evidence="1">Uncharacterized protein</fullName>
    </submittedName>
</protein>
<dbReference type="EMBL" id="KB909055">
    <property type="protein sequence ID" value="EOB13170.1"/>
    <property type="molecule type" value="Genomic_DNA"/>
</dbReference>
<organism evidence="1 2">
    <name type="scientific">Nosema bombycis (strain CQ1 / CVCC 102059)</name>
    <name type="common">Microsporidian parasite</name>
    <name type="synonym">Pebrine of silkworm</name>
    <dbReference type="NCBI Taxonomy" id="578461"/>
    <lineage>
        <taxon>Eukaryota</taxon>
        <taxon>Fungi</taxon>
        <taxon>Fungi incertae sedis</taxon>
        <taxon>Microsporidia</taxon>
        <taxon>Nosematidae</taxon>
        <taxon>Nosema</taxon>
    </lineage>
</organism>